<dbReference type="Gene3D" id="1.25.40.10">
    <property type="entry name" value="Tetratricopeptide repeat domain"/>
    <property type="match status" value="2"/>
</dbReference>
<dbReference type="InterPro" id="IPR019734">
    <property type="entry name" value="TPR_rpt"/>
</dbReference>
<evidence type="ECO:0000259" key="4">
    <source>
        <dbReference type="SMART" id="SM01043"/>
    </source>
</evidence>
<feature type="domain" description="Bacterial transcriptional activator" evidence="4">
    <location>
        <begin position="96"/>
        <end position="233"/>
    </location>
</feature>
<evidence type="ECO:0000313" key="6">
    <source>
        <dbReference type="Proteomes" id="UP000316092"/>
    </source>
</evidence>
<accession>A0A553UFS8</accession>
<dbReference type="OrthoDB" id="9785312at2"/>
<dbReference type="PANTHER" id="PTHR16305">
    <property type="entry name" value="TESTICULAR SOLUBLE ADENYLYL CYCLASE"/>
    <property type="match status" value="1"/>
</dbReference>
<dbReference type="Gene3D" id="3.40.50.300">
    <property type="entry name" value="P-loop containing nucleotide triphosphate hydrolases"/>
    <property type="match status" value="1"/>
</dbReference>
<organism evidence="5 6">
    <name type="scientific">Deinococcus detaillensis</name>
    <dbReference type="NCBI Taxonomy" id="2592048"/>
    <lineage>
        <taxon>Bacteria</taxon>
        <taxon>Thermotogati</taxon>
        <taxon>Deinococcota</taxon>
        <taxon>Deinococci</taxon>
        <taxon>Deinococcales</taxon>
        <taxon>Deinococcaceae</taxon>
        <taxon>Deinococcus</taxon>
    </lineage>
</organism>
<dbReference type="SUPFAM" id="SSF48452">
    <property type="entry name" value="TPR-like"/>
    <property type="match status" value="2"/>
</dbReference>
<dbReference type="SMART" id="SM00028">
    <property type="entry name" value="TPR"/>
    <property type="match status" value="4"/>
</dbReference>
<keyword evidence="1" id="KW-0547">Nucleotide-binding</keyword>
<protein>
    <submittedName>
        <fullName evidence="5">AAA family ATPase</fullName>
    </submittedName>
</protein>
<dbReference type="PROSITE" id="PS50005">
    <property type="entry name" value="TPR"/>
    <property type="match status" value="1"/>
</dbReference>
<evidence type="ECO:0000313" key="5">
    <source>
        <dbReference type="EMBL" id="TSA79069.1"/>
    </source>
</evidence>
<keyword evidence="3" id="KW-0802">TPR repeat</keyword>
<proteinExistence type="predicted"/>
<dbReference type="SMART" id="SM01043">
    <property type="entry name" value="BTAD"/>
    <property type="match status" value="1"/>
</dbReference>
<dbReference type="Pfam" id="PF13191">
    <property type="entry name" value="AAA_16"/>
    <property type="match status" value="1"/>
</dbReference>
<dbReference type="GO" id="GO:0005524">
    <property type="term" value="F:ATP binding"/>
    <property type="evidence" value="ECO:0007669"/>
    <property type="project" value="UniProtKB-KW"/>
</dbReference>
<dbReference type="RefSeq" id="WP_143722244.1">
    <property type="nucleotide sequence ID" value="NZ_VKDB01000050.1"/>
</dbReference>
<keyword evidence="2" id="KW-0067">ATP-binding</keyword>
<dbReference type="Gene3D" id="1.10.10.10">
    <property type="entry name" value="Winged helix-like DNA-binding domain superfamily/Winged helix DNA-binding domain"/>
    <property type="match status" value="1"/>
</dbReference>
<dbReference type="GO" id="GO:0005737">
    <property type="term" value="C:cytoplasm"/>
    <property type="evidence" value="ECO:0007669"/>
    <property type="project" value="TreeGrafter"/>
</dbReference>
<dbReference type="InterPro" id="IPR036388">
    <property type="entry name" value="WH-like_DNA-bd_sf"/>
</dbReference>
<dbReference type="InterPro" id="IPR041664">
    <property type="entry name" value="AAA_16"/>
</dbReference>
<keyword evidence="6" id="KW-1185">Reference proteome</keyword>
<dbReference type="SUPFAM" id="SSF52540">
    <property type="entry name" value="P-loop containing nucleoside triphosphate hydrolases"/>
    <property type="match status" value="1"/>
</dbReference>
<evidence type="ECO:0000256" key="3">
    <source>
        <dbReference type="PROSITE-ProRule" id="PRU00339"/>
    </source>
</evidence>
<dbReference type="InterPro" id="IPR005158">
    <property type="entry name" value="BTAD"/>
</dbReference>
<dbReference type="EMBL" id="VKDB01000050">
    <property type="protein sequence ID" value="TSA79069.1"/>
    <property type="molecule type" value="Genomic_DNA"/>
</dbReference>
<dbReference type="AlphaFoldDB" id="A0A553UFS8"/>
<gene>
    <name evidence="5" type="ORF">FNU79_18350</name>
</gene>
<sequence>MNVGQLEIRLLGVPSIKLGGLDLTPAVRKGTALLAYLALEGPTDRHQLADLLWSDLDESGARRNLRQELWRLQHSSLAPWIEVESGNVALTSSFQIDVAEFHRHLAADDLPAALKLYHGSLLARFELSGASGFEDWLGQRREDLSSVWRDALHRHGVQLERQGDARGALGIQLQLLHEDEFQEVHQREAMRLHLLLGEHLEGLRRYERYARLLDDELGLKPLPETQALARTFQETAALSPEPSPQASQVPHALSLPLTGRSAEWNALQHSGAALSLVTGEPGIGKTRLTEAFALTFGARLHLRAYEVALATPLYPAAEALKTALNTPRMVERLSTLDPLWRAEAARLVPELALSLLHPESLQADGRARFLSGVARALTCAAGVDGVLIFDDLHWADPMTLELLLHLVRQPPEQRPRLIATARPQELGEQLTLLAALAALEREGKLQRVALSGLTSPDVLTLVQTLSGSATGQYFAARLFEATAGNPLYLLESLRHLFEVGVLTRSLNGQWATPFDESTTDYAELPLPTSIRDAIVQRASHYGPAARRLLEAASLSDGGFELSDLAPALSLSEWEAVETLERLLEGGLLMRLSAESYGFSHDLVRRVILLELGPERRRLIHRRLAERLESTGAAASRVARHLEEAGQPLKAAAWRIKAAQDAERVYAHSEALAHYELALADGVSDLSAFHIHLERELLFRLLGDSERRSAVIQTLTALATSLSEPALTLEVKLRQLALLNDLYHFTEADQLAKRLLGDPALQPETLGQVLYGGAEALLRLDEIGQAEEWYDRVIALGDAVPAALRADAHVGRRVCAVIRGDFVLAQAHNVASLEGHRGAGNRGGESSALNGIGRVAVMLGEYTDAQSAFEQALQTAEAVGDRQQILFAVYSMMWLESQRGHFRRCLKLYSATLELNAGIQNRGCAIGLEIYRSRALQHAGALGVSLTVAAAAAASAESNGSKEMVLVAQRYEALTRLALGDIEGAAQGFQSALNSIPGDHLRLQAPVLETGLARCALERGDLQDALLHLDRATAFKQRMYFTEQRDLELTLASVKLRLGETQPALDLAAQHGGVIHLHARSLALRLEALRMVGTLTPATVQEAQVWLETTDVSALEGLELRVILGHSFEELGRSSEAAQARRKADAQMKILGSALEAHPEWRRRFLEKYVRLSTTEPNSKISSPL</sequence>
<dbReference type="GO" id="GO:0004016">
    <property type="term" value="F:adenylate cyclase activity"/>
    <property type="evidence" value="ECO:0007669"/>
    <property type="project" value="TreeGrafter"/>
</dbReference>
<evidence type="ECO:0000256" key="1">
    <source>
        <dbReference type="ARBA" id="ARBA00022741"/>
    </source>
</evidence>
<comment type="caution">
    <text evidence="5">The sequence shown here is derived from an EMBL/GenBank/DDBJ whole genome shotgun (WGS) entry which is preliminary data.</text>
</comment>
<reference evidence="5 6" key="1">
    <citation type="submission" date="2019-07" db="EMBL/GenBank/DDBJ databases">
        <title>Deinococcus detaillus sp. nov., isolated from humus soil in Antarctica.</title>
        <authorList>
            <person name="Zhang K."/>
        </authorList>
    </citation>
    <scope>NUCLEOTIDE SEQUENCE [LARGE SCALE GENOMIC DNA]</scope>
    <source>
        <strain evidence="5 6">H1</strain>
    </source>
</reference>
<dbReference type="InterPro" id="IPR011990">
    <property type="entry name" value="TPR-like_helical_dom_sf"/>
</dbReference>
<name>A0A553UFS8_9DEIO</name>
<dbReference type="Proteomes" id="UP000316092">
    <property type="component" value="Unassembled WGS sequence"/>
</dbReference>
<dbReference type="InterPro" id="IPR027417">
    <property type="entry name" value="P-loop_NTPase"/>
</dbReference>
<dbReference type="PANTHER" id="PTHR16305:SF28">
    <property type="entry name" value="GUANYLATE CYCLASE DOMAIN-CONTAINING PROTEIN"/>
    <property type="match status" value="1"/>
</dbReference>
<dbReference type="Pfam" id="PF03704">
    <property type="entry name" value="BTAD"/>
    <property type="match status" value="1"/>
</dbReference>
<feature type="repeat" description="TPR" evidence="3">
    <location>
        <begin position="845"/>
        <end position="878"/>
    </location>
</feature>
<evidence type="ECO:0000256" key="2">
    <source>
        <dbReference type="ARBA" id="ARBA00022840"/>
    </source>
</evidence>